<reference evidence="5" key="1">
    <citation type="submission" date="2020-05" db="EMBL/GenBank/DDBJ databases">
        <authorList>
            <person name="Chiriac C."/>
            <person name="Salcher M."/>
            <person name="Ghai R."/>
            <person name="Kavagutti S V."/>
        </authorList>
    </citation>
    <scope>NUCLEOTIDE SEQUENCE</scope>
</reference>
<evidence type="ECO:0000313" key="2">
    <source>
        <dbReference type="EMBL" id="CAB4181953.1"/>
    </source>
</evidence>
<dbReference type="EMBL" id="LR797272">
    <property type="protein sequence ID" value="CAB4197687.1"/>
    <property type="molecule type" value="Genomic_DNA"/>
</dbReference>
<gene>
    <name evidence="2" type="ORF">UFOVP1066_90</name>
    <name evidence="3" type="ORF">UFOVP1315_25</name>
    <name evidence="4" type="ORF">UFOVP1421_208</name>
    <name evidence="5" type="ORF">UFOVP1525_218</name>
    <name evidence="1" type="ORF">UFOVP909_181</name>
</gene>
<evidence type="ECO:0000313" key="5">
    <source>
        <dbReference type="EMBL" id="CAB5238714.1"/>
    </source>
</evidence>
<evidence type="ECO:0000313" key="3">
    <source>
        <dbReference type="EMBL" id="CAB4197687.1"/>
    </source>
</evidence>
<dbReference type="EMBL" id="LR797375">
    <property type="protein sequence ID" value="CAB4211601.1"/>
    <property type="molecule type" value="Genomic_DNA"/>
</dbReference>
<evidence type="ECO:0000313" key="1">
    <source>
        <dbReference type="EMBL" id="CAB4170948.1"/>
    </source>
</evidence>
<dbReference type="EMBL" id="LR798454">
    <property type="protein sequence ID" value="CAB5238714.1"/>
    <property type="molecule type" value="Genomic_DNA"/>
</dbReference>
<protein>
    <submittedName>
        <fullName evidence="5">Uncharacterized protein</fullName>
    </submittedName>
</protein>
<dbReference type="EMBL" id="LR797019">
    <property type="protein sequence ID" value="CAB4181953.1"/>
    <property type="molecule type" value="Genomic_DNA"/>
</dbReference>
<sequence>MTQIFVRCPLDGHENQKYCGLVEHYKANGIVDECPHQQECIDLKTHVNNEEGKLNEII</sequence>
<proteinExistence type="predicted"/>
<accession>A0A6J7XMZ6</accession>
<organism evidence="5">
    <name type="scientific">uncultured Caudovirales phage</name>
    <dbReference type="NCBI Taxonomy" id="2100421"/>
    <lineage>
        <taxon>Viruses</taxon>
        <taxon>Duplodnaviria</taxon>
        <taxon>Heunggongvirae</taxon>
        <taxon>Uroviricota</taxon>
        <taxon>Caudoviricetes</taxon>
        <taxon>Peduoviridae</taxon>
        <taxon>Maltschvirus</taxon>
        <taxon>Maltschvirus maltsch</taxon>
    </lineage>
</organism>
<name>A0A6J7XMZ6_9CAUD</name>
<dbReference type="EMBL" id="LR796861">
    <property type="protein sequence ID" value="CAB4170948.1"/>
    <property type="molecule type" value="Genomic_DNA"/>
</dbReference>
<evidence type="ECO:0000313" key="4">
    <source>
        <dbReference type="EMBL" id="CAB4211601.1"/>
    </source>
</evidence>